<comment type="caution">
    <text evidence="1">The sequence shown here is derived from an EMBL/GenBank/DDBJ whole genome shotgun (WGS) entry which is preliminary data.</text>
</comment>
<accession>A0A1V3IMN7</accession>
<organism evidence="1 2">
    <name type="scientific">Rodentibacter trehalosifermentans</name>
    <dbReference type="NCBI Taxonomy" id="1908263"/>
    <lineage>
        <taxon>Bacteria</taxon>
        <taxon>Pseudomonadati</taxon>
        <taxon>Pseudomonadota</taxon>
        <taxon>Gammaproteobacteria</taxon>
        <taxon>Pasteurellales</taxon>
        <taxon>Pasteurellaceae</taxon>
        <taxon>Rodentibacter</taxon>
    </lineage>
</organism>
<evidence type="ECO:0000313" key="2">
    <source>
        <dbReference type="Proteomes" id="UP000188728"/>
    </source>
</evidence>
<reference evidence="1 2" key="1">
    <citation type="submission" date="2016-10" db="EMBL/GenBank/DDBJ databases">
        <title>Rodentibacter gen. nov. and new species.</title>
        <authorList>
            <person name="Christensen H."/>
        </authorList>
    </citation>
    <scope>NUCLEOTIDE SEQUENCE [LARGE SCALE GENOMIC DNA]</scope>
    <source>
        <strain evidence="1 2">H1983213011</strain>
    </source>
</reference>
<gene>
    <name evidence="1" type="ORF">BKK51_11525</name>
</gene>
<dbReference type="Proteomes" id="UP000188728">
    <property type="component" value="Unassembled WGS sequence"/>
</dbReference>
<protein>
    <submittedName>
        <fullName evidence="1">Uncharacterized protein</fullName>
    </submittedName>
</protein>
<name>A0A1V3IMN7_9PAST</name>
<evidence type="ECO:0000313" key="1">
    <source>
        <dbReference type="EMBL" id="OOF43463.1"/>
    </source>
</evidence>
<dbReference type="AlphaFoldDB" id="A0A1V3IMN7"/>
<proteinExistence type="predicted"/>
<sequence length="105" mass="12036">MEKREKGSEMATIKNLKGEEIAEIRIFGKKKVGRIARMFEKSRNITSLWEKAVVKPSKVDSAINLAGREKKLIDVANYHCIKGKVKSTMVRAKERRQMGCRELVM</sequence>
<dbReference type="EMBL" id="MLHK01000072">
    <property type="protein sequence ID" value="OOF43463.1"/>
    <property type="molecule type" value="Genomic_DNA"/>
</dbReference>